<dbReference type="EMBL" id="JACHCB010000017">
    <property type="protein sequence ID" value="MBB6112244.1"/>
    <property type="molecule type" value="Genomic_DNA"/>
</dbReference>
<name>A0ABR6PSW6_9SPHI</name>
<dbReference type="Proteomes" id="UP000541583">
    <property type="component" value="Unassembled WGS sequence"/>
</dbReference>
<keyword evidence="2" id="KW-1185">Reference proteome</keyword>
<comment type="caution">
    <text evidence="1">The sequence shown here is derived from an EMBL/GenBank/DDBJ whole genome shotgun (WGS) entry which is preliminary data.</text>
</comment>
<proteinExistence type="predicted"/>
<sequence length="31" mass="3410">MKKVTLSLLFAGSLSALLAQRHKTENVIIVK</sequence>
<gene>
    <name evidence="1" type="ORF">HDF23_005019</name>
</gene>
<accession>A0ABR6PSW6</accession>
<evidence type="ECO:0000313" key="2">
    <source>
        <dbReference type="Proteomes" id="UP000541583"/>
    </source>
</evidence>
<reference evidence="1 2" key="1">
    <citation type="submission" date="2020-08" db="EMBL/GenBank/DDBJ databases">
        <title>Genomic Encyclopedia of Type Strains, Phase IV (KMG-V): Genome sequencing to study the core and pangenomes of soil and plant-associated prokaryotes.</title>
        <authorList>
            <person name="Whitman W."/>
        </authorList>
    </citation>
    <scope>NUCLEOTIDE SEQUENCE [LARGE SCALE GENOMIC DNA]</scope>
    <source>
        <strain evidence="1 2">ANJLi2</strain>
    </source>
</reference>
<evidence type="ECO:0000313" key="1">
    <source>
        <dbReference type="EMBL" id="MBB6112244.1"/>
    </source>
</evidence>
<organism evidence="1 2">
    <name type="scientific">Mucilaginibacter lappiensis</name>
    <dbReference type="NCBI Taxonomy" id="354630"/>
    <lineage>
        <taxon>Bacteria</taxon>
        <taxon>Pseudomonadati</taxon>
        <taxon>Bacteroidota</taxon>
        <taxon>Sphingobacteriia</taxon>
        <taxon>Sphingobacteriales</taxon>
        <taxon>Sphingobacteriaceae</taxon>
        <taxon>Mucilaginibacter</taxon>
    </lineage>
</organism>
<protein>
    <submittedName>
        <fullName evidence="1">Uncharacterized protein</fullName>
    </submittedName>
</protein>